<name>A0A8I6XBD0_HORVV</name>
<dbReference type="EnsemblPlants" id="HORVU.MOREX.r3.3HG0315430.1">
    <property type="protein sequence ID" value="HORVU.MOREX.r3.3HG0315430.1"/>
    <property type="gene ID" value="HORVU.MOREX.r3.3HG0315430"/>
</dbReference>
<proteinExistence type="predicted"/>
<protein>
    <submittedName>
        <fullName evidence="1">Uncharacterized protein</fullName>
    </submittedName>
</protein>
<reference evidence="1" key="3">
    <citation type="submission" date="2022-01" db="UniProtKB">
        <authorList>
            <consortium name="EnsemblPlants"/>
        </authorList>
    </citation>
    <scope>IDENTIFICATION</scope>
    <source>
        <strain evidence="1">subsp. vulgare</strain>
    </source>
</reference>
<dbReference type="Gramene" id="HORVU.MOREX.r3.3HG0315430.1">
    <property type="protein sequence ID" value="HORVU.MOREX.r3.3HG0315430.1"/>
    <property type="gene ID" value="HORVU.MOREX.r3.3HG0315430"/>
</dbReference>
<organism evidence="1 2">
    <name type="scientific">Hordeum vulgare subsp. vulgare</name>
    <name type="common">Domesticated barley</name>
    <dbReference type="NCBI Taxonomy" id="112509"/>
    <lineage>
        <taxon>Eukaryota</taxon>
        <taxon>Viridiplantae</taxon>
        <taxon>Streptophyta</taxon>
        <taxon>Embryophyta</taxon>
        <taxon>Tracheophyta</taxon>
        <taxon>Spermatophyta</taxon>
        <taxon>Magnoliopsida</taxon>
        <taxon>Liliopsida</taxon>
        <taxon>Poales</taxon>
        <taxon>Poaceae</taxon>
        <taxon>BOP clade</taxon>
        <taxon>Pooideae</taxon>
        <taxon>Triticodae</taxon>
        <taxon>Triticeae</taxon>
        <taxon>Hordeinae</taxon>
        <taxon>Hordeum</taxon>
    </lineage>
</organism>
<evidence type="ECO:0000313" key="2">
    <source>
        <dbReference type="Proteomes" id="UP000011116"/>
    </source>
</evidence>
<accession>A0A8I6XBD0</accession>
<reference evidence="2" key="1">
    <citation type="journal article" date="2012" name="Nature">
        <title>A physical, genetic and functional sequence assembly of the barley genome.</title>
        <authorList>
            <consortium name="The International Barley Genome Sequencing Consortium"/>
            <person name="Mayer K.F."/>
            <person name="Waugh R."/>
            <person name="Brown J.W."/>
            <person name="Schulman A."/>
            <person name="Langridge P."/>
            <person name="Platzer M."/>
            <person name="Fincher G.B."/>
            <person name="Muehlbauer G.J."/>
            <person name="Sato K."/>
            <person name="Close T.J."/>
            <person name="Wise R.P."/>
            <person name="Stein N."/>
        </authorList>
    </citation>
    <scope>NUCLEOTIDE SEQUENCE [LARGE SCALE GENOMIC DNA]</scope>
    <source>
        <strain evidence="2">cv. Morex</strain>
    </source>
</reference>
<reference evidence="1" key="2">
    <citation type="submission" date="2020-10" db="EMBL/GenBank/DDBJ databases">
        <authorList>
            <person name="Scholz U."/>
            <person name="Mascher M."/>
            <person name="Fiebig A."/>
        </authorList>
    </citation>
    <scope>NUCLEOTIDE SEQUENCE [LARGE SCALE GENOMIC DNA]</scope>
    <source>
        <strain evidence="1">cv. Morex</strain>
    </source>
</reference>
<evidence type="ECO:0000313" key="1">
    <source>
        <dbReference type="EnsemblPlants" id="HORVU.MOREX.r3.3HG0315430.1"/>
    </source>
</evidence>
<keyword evidence="2" id="KW-1185">Reference proteome</keyword>
<dbReference type="AlphaFoldDB" id="A0A8I6XBD0"/>
<sequence>MHNHYFSPYLYKYFFTSNCSINSGFLLIELGSCSLPFSSSLASFYLIGAAVYLGEMDPHGPGGGPGSGGHVGWGPGGWSLVPPGGPGFPGDPGPGSWGPGFGGFFGSCIYLLCCCCLLQDCCGPLFGHPGPGGTPPPF</sequence>
<dbReference type="Gramene" id="HORVU.MOREX.r2.3HG0263500.1">
    <property type="protein sequence ID" value="HORVU.MOREX.r2.3HG0263500.1"/>
    <property type="gene ID" value="HORVU.MOREX.r2.3HG0263500"/>
</dbReference>
<dbReference type="Proteomes" id="UP000011116">
    <property type="component" value="Chromosome 3H"/>
</dbReference>